<proteinExistence type="predicted"/>
<evidence type="ECO:0000313" key="7">
    <source>
        <dbReference type="EMBL" id="KAK7163406.1"/>
    </source>
</evidence>
<keyword evidence="4" id="KW-0175">Coiled coil</keyword>
<dbReference type="Proteomes" id="UP001364617">
    <property type="component" value="Unassembled WGS sequence"/>
</dbReference>
<protein>
    <recommendedName>
        <fullName evidence="6">C1q domain-containing protein</fullName>
    </recommendedName>
</protein>
<dbReference type="SUPFAM" id="SSF49842">
    <property type="entry name" value="TNF-like"/>
    <property type="match status" value="1"/>
</dbReference>
<evidence type="ECO:0000256" key="3">
    <source>
        <dbReference type="ARBA" id="ARBA00022729"/>
    </source>
</evidence>
<dbReference type="PROSITE" id="PS50871">
    <property type="entry name" value="C1Q"/>
    <property type="match status" value="1"/>
</dbReference>
<evidence type="ECO:0000256" key="1">
    <source>
        <dbReference type="ARBA" id="ARBA00004613"/>
    </source>
</evidence>
<dbReference type="PRINTS" id="PR00007">
    <property type="entry name" value="COMPLEMNTC1Q"/>
</dbReference>
<sequence length="213" mass="23358">MAVLLLVLLLCAGSSIAEDLLTPSMDIIAELQKLKHMDEKIQKLEEKLTKVLSENEALKTLVQDSQYKLETVQKEIEAKKVAFSAGLLASGLGNTGPTDKPKILEYKKVFSNVGSAYDSNTGIFTAPIKGAYYFRFYAHSHGATTMAVSLLKNGETQCSVHAWKPVSNGNGSNGVVLTLEIGDQISTQLWKNTWVYDDPESYTSFSGFLIFPL</sequence>
<comment type="subcellular location">
    <subcellularLocation>
        <location evidence="1">Secreted</location>
    </subcellularLocation>
</comment>
<reference evidence="7 8" key="1">
    <citation type="submission" date="2024-02" db="EMBL/GenBank/DDBJ databases">
        <title>Chromosome-level genome assembly of the Eurasian Minnow (Phoxinus phoxinus).</title>
        <authorList>
            <person name="Oriowo T.O."/>
            <person name="Martin S."/>
            <person name="Stange M."/>
            <person name="Chrysostomakis Y."/>
            <person name="Brown T."/>
            <person name="Winkler S."/>
            <person name="Kukowka S."/>
            <person name="Myers E.W."/>
            <person name="Bohne A."/>
        </authorList>
    </citation>
    <scope>NUCLEOTIDE SEQUENCE [LARGE SCALE GENOMIC DNA]</scope>
    <source>
        <strain evidence="7">ZFMK-TIS-60720</strain>
        <tissue evidence="7">Whole Organism</tissue>
    </source>
</reference>
<evidence type="ECO:0000256" key="4">
    <source>
        <dbReference type="SAM" id="Coils"/>
    </source>
</evidence>
<gene>
    <name evidence="7" type="ORF">R3I93_007455</name>
</gene>
<feature type="coiled-coil region" evidence="4">
    <location>
        <begin position="27"/>
        <end position="61"/>
    </location>
</feature>
<feature type="domain" description="C1q" evidence="6">
    <location>
        <begin position="76"/>
        <end position="213"/>
    </location>
</feature>
<evidence type="ECO:0000313" key="8">
    <source>
        <dbReference type="Proteomes" id="UP001364617"/>
    </source>
</evidence>
<keyword evidence="8" id="KW-1185">Reference proteome</keyword>
<accession>A0AAN9HAD1</accession>
<feature type="chain" id="PRO_5042951445" description="C1q domain-containing protein" evidence="5">
    <location>
        <begin position="18"/>
        <end position="213"/>
    </location>
</feature>
<evidence type="ECO:0000256" key="5">
    <source>
        <dbReference type="SAM" id="SignalP"/>
    </source>
</evidence>
<evidence type="ECO:0000259" key="6">
    <source>
        <dbReference type="PROSITE" id="PS50871"/>
    </source>
</evidence>
<name>A0AAN9HAD1_9TELE</name>
<dbReference type="InterPro" id="IPR050822">
    <property type="entry name" value="Cerebellin_Synaptic_Org"/>
</dbReference>
<dbReference type="GO" id="GO:0005576">
    <property type="term" value="C:extracellular region"/>
    <property type="evidence" value="ECO:0007669"/>
    <property type="project" value="UniProtKB-SubCell"/>
</dbReference>
<feature type="signal peptide" evidence="5">
    <location>
        <begin position="1"/>
        <end position="17"/>
    </location>
</feature>
<dbReference type="PANTHER" id="PTHR22923">
    <property type="entry name" value="CEREBELLIN-RELATED"/>
    <property type="match status" value="1"/>
</dbReference>
<dbReference type="EMBL" id="JAYKXH010000007">
    <property type="protein sequence ID" value="KAK7163406.1"/>
    <property type="molecule type" value="Genomic_DNA"/>
</dbReference>
<dbReference type="Pfam" id="PF00386">
    <property type="entry name" value="C1q"/>
    <property type="match status" value="1"/>
</dbReference>
<keyword evidence="2" id="KW-0964">Secreted</keyword>
<evidence type="ECO:0000256" key="2">
    <source>
        <dbReference type="ARBA" id="ARBA00022525"/>
    </source>
</evidence>
<dbReference type="InterPro" id="IPR001073">
    <property type="entry name" value="C1q_dom"/>
</dbReference>
<comment type="caution">
    <text evidence="7">The sequence shown here is derived from an EMBL/GenBank/DDBJ whole genome shotgun (WGS) entry which is preliminary data.</text>
</comment>
<dbReference type="SMART" id="SM00110">
    <property type="entry name" value="C1Q"/>
    <property type="match status" value="1"/>
</dbReference>
<organism evidence="7 8">
    <name type="scientific">Phoxinus phoxinus</name>
    <name type="common">Eurasian minnow</name>
    <dbReference type="NCBI Taxonomy" id="58324"/>
    <lineage>
        <taxon>Eukaryota</taxon>
        <taxon>Metazoa</taxon>
        <taxon>Chordata</taxon>
        <taxon>Craniata</taxon>
        <taxon>Vertebrata</taxon>
        <taxon>Euteleostomi</taxon>
        <taxon>Actinopterygii</taxon>
        <taxon>Neopterygii</taxon>
        <taxon>Teleostei</taxon>
        <taxon>Ostariophysi</taxon>
        <taxon>Cypriniformes</taxon>
        <taxon>Leuciscidae</taxon>
        <taxon>Phoxininae</taxon>
        <taxon>Phoxinus</taxon>
    </lineage>
</organism>
<keyword evidence="3 5" id="KW-0732">Signal</keyword>
<dbReference type="PANTHER" id="PTHR22923:SF102">
    <property type="entry name" value="CEREBELLIN 13-RELATED"/>
    <property type="match status" value="1"/>
</dbReference>
<dbReference type="Gene3D" id="2.60.120.40">
    <property type="match status" value="1"/>
</dbReference>
<dbReference type="AlphaFoldDB" id="A0AAN9HAD1"/>
<dbReference type="InterPro" id="IPR008983">
    <property type="entry name" value="Tumour_necrosis_fac-like_dom"/>
</dbReference>